<evidence type="ECO:0000256" key="6">
    <source>
        <dbReference type="ARBA" id="ARBA00023002"/>
    </source>
</evidence>
<dbReference type="GO" id="GO:0050661">
    <property type="term" value="F:NADP binding"/>
    <property type="evidence" value="ECO:0007669"/>
    <property type="project" value="InterPro"/>
</dbReference>
<comment type="similarity">
    <text evidence="2 7 8">Belongs to the dihydrofolate reductase family.</text>
</comment>
<evidence type="ECO:0000256" key="2">
    <source>
        <dbReference type="ARBA" id="ARBA00009539"/>
    </source>
</evidence>
<dbReference type="GO" id="GO:0046452">
    <property type="term" value="P:dihydrofolate metabolic process"/>
    <property type="evidence" value="ECO:0007669"/>
    <property type="project" value="TreeGrafter"/>
</dbReference>
<evidence type="ECO:0000256" key="4">
    <source>
        <dbReference type="ARBA" id="ARBA00022563"/>
    </source>
</evidence>
<dbReference type="GO" id="GO:0006730">
    <property type="term" value="P:one-carbon metabolic process"/>
    <property type="evidence" value="ECO:0007669"/>
    <property type="project" value="UniProtKB-KW"/>
</dbReference>
<dbReference type="PANTHER" id="PTHR48069">
    <property type="entry name" value="DIHYDROFOLATE REDUCTASE"/>
    <property type="match status" value="1"/>
</dbReference>
<dbReference type="GO" id="GO:0046654">
    <property type="term" value="P:tetrahydrofolate biosynthetic process"/>
    <property type="evidence" value="ECO:0007669"/>
    <property type="project" value="UniProtKB-UniPathway"/>
</dbReference>
<comment type="function">
    <text evidence="7">Key enzyme in folate metabolism. Catalyzes an essential reaction for de novo glycine and purine synthesis, and for DNA precursor synthesis.</text>
</comment>
<sequence>MTKEIIAIWAQDEEGVIGRNGHLPWYLPKELQHFKKTTLHQAIVMGRVTFDGMKKRLLPERQTIVMTSDHTYKVPGVLTMSSLDAVLDWFQSQERTLYVIGGKKVLEAFDGHFDRIIKTVVHHCFEGDTKAPNIDLSGFTEESQTFHEKDDKNPYDFTVYVYVKK</sequence>
<evidence type="ECO:0000256" key="3">
    <source>
        <dbReference type="ARBA" id="ARBA00012856"/>
    </source>
</evidence>
<dbReference type="Gene3D" id="3.40.430.10">
    <property type="entry name" value="Dihydrofolate Reductase, subunit A"/>
    <property type="match status" value="1"/>
</dbReference>
<dbReference type="KEGG" id="siq:DQ08_05280"/>
<dbReference type="InterPro" id="IPR001796">
    <property type="entry name" value="DHFR_dom"/>
</dbReference>
<dbReference type="SMR" id="A0A1J0MZ54"/>
<feature type="domain" description="DHFR" evidence="9">
    <location>
        <begin position="4"/>
        <end position="164"/>
    </location>
</feature>
<accession>A0A1J0MZ54</accession>
<dbReference type="EMBL" id="QLQD01000053">
    <property type="protein sequence ID" value="RLU56780.1"/>
    <property type="molecule type" value="Genomic_DNA"/>
</dbReference>
<evidence type="ECO:0000256" key="7">
    <source>
        <dbReference type="PIRNR" id="PIRNR000194"/>
    </source>
</evidence>
<evidence type="ECO:0000259" key="9">
    <source>
        <dbReference type="PROSITE" id="PS51330"/>
    </source>
</evidence>
<dbReference type="GO" id="GO:0004146">
    <property type="term" value="F:dihydrofolate reductase activity"/>
    <property type="evidence" value="ECO:0007669"/>
    <property type="project" value="UniProtKB-EC"/>
</dbReference>
<dbReference type="InterPro" id="IPR024072">
    <property type="entry name" value="DHFR-like_dom_sf"/>
</dbReference>
<dbReference type="PROSITE" id="PS00075">
    <property type="entry name" value="DHFR_1"/>
    <property type="match status" value="1"/>
</dbReference>
<evidence type="ECO:0000313" key="12">
    <source>
        <dbReference type="Proteomes" id="UP000025245"/>
    </source>
</evidence>
<dbReference type="UniPathway" id="UPA00077">
    <property type="reaction ID" value="UER00158"/>
</dbReference>
<dbReference type="PIRSF" id="PIRSF000194">
    <property type="entry name" value="DHFR"/>
    <property type="match status" value="1"/>
</dbReference>
<dbReference type="Pfam" id="PF00186">
    <property type="entry name" value="DHFR_1"/>
    <property type="match status" value="1"/>
</dbReference>
<dbReference type="GO" id="GO:0005829">
    <property type="term" value="C:cytosol"/>
    <property type="evidence" value="ECO:0007669"/>
    <property type="project" value="TreeGrafter"/>
</dbReference>
<dbReference type="InterPro" id="IPR017925">
    <property type="entry name" value="DHFR_CS"/>
</dbReference>
<evidence type="ECO:0000256" key="8">
    <source>
        <dbReference type="RuleBase" id="RU004474"/>
    </source>
</evidence>
<dbReference type="SUPFAM" id="SSF53597">
    <property type="entry name" value="Dihydrofolate reductase-like"/>
    <property type="match status" value="1"/>
</dbReference>
<evidence type="ECO:0000256" key="5">
    <source>
        <dbReference type="ARBA" id="ARBA00022857"/>
    </source>
</evidence>
<dbReference type="PANTHER" id="PTHR48069:SF3">
    <property type="entry name" value="DIHYDROFOLATE REDUCTASE"/>
    <property type="match status" value="1"/>
</dbReference>
<dbReference type="Proteomes" id="UP000025245">
    <property type="component" value="Chromosome"/>
</dbReference>
<evidence type="ECO:0000313" key="10">
    <source>
        <dbReference type="EMBL" id="AHY15874.1"/>
    </source>
</evidence>
<dbReference type="OrthoDB" id="9804315at2"/>
<dbReference type="PROSITE" id="PS51330">
    <property type="entry name" value="DHFR_2"/>
    <property type="match status" value="1"/>
</dbReference>
<evidence type="ECO:0000256" key="1">
    <source>
        <dbReference type="ARBA" id="ARBA00004903"/>
    </source>
</evidence>
<evidence type="ECO:0000313" key="11">
    <source>
        <dbReference type="EMBL" id="RLU56780.1"/>
    </source>
</evidence>
<reference evidence="11 13" key="2">
    <citation type="submission" date="2018-06" db="EMBL/GenBank/DDBJ databases">
        <title>Mutators as drivers of adaptation in pathogenic bacteria and a risk factor for host jumps and vaccine escape.</title>
        <authorList>
            <person name="Barnes A.C."/>
            <person name="Silayeva O."/>
        </authorList>
    </citation>
    <scope>NUCLEOTIDE SEQUENCE [LARGE SCALE GENOMIC DNA]</scope>
    <source>
        <strain evidence="11 13">QMA0445</strain>
    </source>
</reference>
<evidence type="ECO:0000313" key="13">
    <source>
        <dbReference type="Proteomes" id="UP000269148"/>
    </source>
</evidence>
<name>A0A1J0MZ54_STRIN</name>
<comment type="catalytic activity">
    <reaction evidence="7">
        <text>(6S)-5,6,7,8-tetrahydrofolate + NADP(+) = 7,8-dihydrofolate + NADPH + H(+)</text>
        <dbReference type="Rhea" id="RHEA:15009"/>
        <dbReference type="ChEBI" id="CHEBI:15378"/>
        <dbReference type="ChEBI" id="CHEBI:57451"/>
        <dbReference type="ChEBI" id="CHEBI:57453"/>
        <dbReference type="ChEBI" id="CHEBI:57783"/>
        <dbReference type="ChEBI" id="CHEBI:58349"/>
        <dbReference type="EC" id="1.5.1.3"/>
    </reaction>
</comment>
<dbReference type="GO" id="GO:0046655">
    <property type="term" value="P:folic acid metabolic process"/>
    <property type="evidence" value="ECO:0007669"/>
    <property type="project" value="TreeGrafter"/>
</dbReference>
<keyword evidence="6 7" id="KW-0560">Oxidoreductase</keyword>
<dbReference type="eggNOG" id="COG0262">
    <property type="taxonomic scope" value="Bacteria"/>
</dbReference>
<gene>
    <name evidence="11" type="ORF">DIY07_05580</name>
    <name evidence="10" type="ORF">DQ08_05280</name>
</gene>
<dbReference type="EC" id="1.5.1.3" evidence="3 7"/>
<dbReference type="KEGG" id="siz:SI82_05465"/>
<dbReference type="InterPro" id="IPR012259">
    <property type="entry name" value="DHFR"/>
</dbReference>
<reference evidence="10 12" key="1">
    <citation type="journal article" date="2014" name="Genome Announc.">
        <title>Complete Genome Sequence of a Virulent Strain, Streptococcus iniae ISET0901, Isolated from Diseased Tilapia.</title>
        <authorList>
            <person name="Pridgeon J.W."/>
            <person name="Zhang D."/>
            <person name="Zhang L."/>
        </authorList>
    </citation>
    <scope>NUCLEOTIDE SEQUENCE [LARGE SCALE GENOMIC DNA]</scope>
    <source>
        <strain evidence="10 12">ISET0901</strain>
    </source>
</reference>
<keyword evidence="5 7" id="KW-0521">NADP</keyword>
<dbReference type="PRINTS" id="PR00070">
    <property type="entry name" value="DHFR"/>
</dbReference>
<keyword evidence="12" id="KW-1185">Reference proteome</keyword>
<dbReference type="Proteomes" id="UP000269148">
    <property type="component" value="Unassembled WGS sequence"/>
</dbReference>
<dbReference type="KEGG" id="sio:DW64_05275"/>
<dbReference type="GeneID" id="35765731"/>
<dbReference type="EMBL" id="CP007586">
    <property type="protein sequence ID" value="AHY15874.1"/>
    <property type="molecule type" value="Genomic_DNA"/>
</dbReference>
<dbReference type="STRING" id="1346.BMF34_05360"/>
<keyword evidence="4 7" id="KW-0554">One-carbon metabolism</keyword>
<dbReference type="FunFam" id="3.40.430.10:FF:000009">
    <property type="entry name" value="Dihydrofolate reductase"/>
    <property type="match status" value="1"/>
</dbReference>
<dbReference type="AlphaFoldDB" id="A0A1J0MZ54"/>
<comment type="pathway">
    <text evidence="1 7">Cofactor biosynthesis; tetrahydrofolate biosynthesis; 5,6,7,8-tetrahydrofolate from 7,8-dihydrofolate: step 1/1.</text>
</comment>
<dbReference type="RefSeq" id="WP_003099817.1">
    <property type="nucleotide sequence ID" value="NZ_CP010783.1"/>
</dbReference>
<protein>
    <recommendedName>
        <fullName evidence="3 7">Dihydrofolate reductase</fullName>
        <ecNumber evidence="3 7">1.5.1.3</ecNumber>
    </recommendedName>
</protein>
<dbReference type="CDD" id="cd00209">
    <property type="entry name" value="DHFR"/>
    <property type="match status" value="1"/>
</dbReference>
<organism evidence="11 13">
    <name type="scientific">Streptococcus iniae</name>
    <name type="common">Streptococcus shiloi</name>
    <dbReference type="NCBI Taxonomy" id="1346"/>
    <lineage>
        <taxon>Bacteria</taxon>
        <taxon>Bacillati</taxon>
        <taxon>Bacillota</taxon>
        <taxon>Bacilli</taxon>
        <taxon>Lactobacillales</taxon>
        <taxon>Streptococcaceae</taxon>
        <taxon>Streptococcus</taxon>
    </lineage>
</organism>
<proteinExistence type="inferred from homology"/>